<accession>A0A4P6YH40</accession>
<reference evidence="3" key="1">
    <citation type="submission" date="2019-03" db="EMBL/GenBank/DDBJ databases">
        <title>Flavobacterium sp.</title>
        <authorList>
            <person name="Kim H."/>
        </authorList>
    </citation>
    <scope>NUCLEOTIDE SEQUENCE [LARGE SCALE GENOMIC DNA]</scope>
    <source>
        <strain evidence="3">GS13</strain>
    </source>
</reference>
<dbReference type="Pfam" id="PF01370">
    <property type="entry name" value="Epimerase"/>
    <property type="match status" value="1"/>
</dbReference>
<protein>
    <submittedName>
        <fullName evidence="2">NAD-dependent epimerase/dehydratase family protein</fullName>
    </submittedName>
</protein>
<dbReference type="PANTHER" id="PTHR43245:SF58">
    <property type="entry name" value="BLL5923 PROTEIN"/>
    <property type="match status" value="1"/>
</dbReference>
<evidence type="ECO:0000313" key="2">
    <source>
        <dbReference type="EMBL" id="QBN19803.1"/>
    </source>
</evidence>
<dbReference type="PANTHER" id="PTHR43245">
    <property type="entry name" value="BIFUNCTIONAL POLYMYXIN RESISTANCE PROTEIN ARNA"/>
    <property type="match status" value="1"/>
</dbReference>
<dbReference type="InterPro" id="IPR001509">
    <property type="entry name" value="Epimerase_deHydtase"/>
</dbReference>
<evidence type="ECO:0000313" key="3">
    <source>
        <dbReference type="Proteomes" id="UP000291124"/>
    </source>
</evidence>
<dbReference type="Gene3D" id="3.40.50.720">
    <property type="entry name" value="NAD(P)-binding Rossmann-like Domain"/>
    <property type="match status" value="1"/>
</dbReference>
<dbReference type="InterPro" id="IPR036291">
    <property type="entry name" value="NAD(P)-bd_dom_sf"/>
</dbReference>
<dbReference type="KEGG" id="fnk:E1750_13660"/>
<name>A0A4P6YH40_9FLAO</name>
<keyword evidence="3" id="KW-1185">Reference proteome</keyword>
<dbReference type="AlphaFoldDB" id="A0A4P6YH40"/>
<dbReference type="OrthoDB" id="329806at2"/>
<feature type="domain" description="NAD-dependent epimerase/dehydratase" evidence="1">
    <location>
        <begin position="4"/>
        <end position="205"/>
    </location>
</feature>
<organism evidence="2 3">
    <name type="scientific">Flavobacterium nackdongense</name>
    <dbReference type="NCBI Taxonomy" id="2547394"/>
    <lineage>
        <taxon>Bacteria</taxon>
        <taxon>Pseudomonadati</taxon>
        <taxon>Bacteroidota</taxon>
        <taxon>Flavobacteriia</taxon>
        <taxon>Flavobacteriales</taxon>
        <taxon>Flavobacteriaceae</taxon>
        <taxon>Flavobacterium</taxon>
    </lineage>
</organism>
<dbReference type="SUPFAM" id="SSF51735">
    <property type="entry name" value="NAD(P)-binding Rossmann-fold domains"/>
    <property type="match status" value="1"/>
</dbReference>
<sequence>MDKILLTGANGFLGRTIAKTLQDNFKIFSLSRKRGDYKISLDKEIPLFNQKFDLVIHSAGKAHVVPKTAHEKKQFNDVNVVGTANLLKGLEQSGIPKQFVFISSVSVYGKEEGTLIAENSILGATDAYGLSKIAAEKLIADWCQKKQVVCTILRLPLLVGAHPPGNLGSMIKAIGKGYYFNIGGGLAKKSMVVAEDVARFIPKVASIGGIYNLTDGQHPSFKELSYAIAIKLGKTEPKNLSLFVAKPMGYVGDLLGNKAPINSKKIKKVTADLTFDDTKARNVFGWDPQNVLRYFESEP</sequence>
<evidence type="ECO:0000259" key="1">
    <source>
        <dbReference type="Pfam" id="PF01370"/>
    </source>
</evidence>
<gene>
    <name evidence="2" type="ORF">E1750_13660</name>
</gene>
<dbReference type="EMBL" id="CP037933">
    <property type="protein sequence ID" value="QBN19803.1"/>
    <property type="molecule type" value="Genomic_DNA"/>
</dbReference>
<dbReference type="RefSeq" id="WP_133277319.1">
    <property type="nucleotide sequence ID" value="NZ_CP037933.1"/>
</dbReference>
<dbReference type="InterPro" id="IPR050177">
    <property type="entry name" value="Lipid_A_modif_metabolic_enz"/>
</dbReference>
<proteinExistence type="predicted"/>
<dbReference type="Proteomes" id="UP000291124">
    <property type="component" value="Chromosome"/>
</dbReference>